<dbReference type="Proteomes" id="UP000295726">
    <property type="component" value="Unassembled WGS sequence"/>
</dbReference>
<evidence type="ECO:0000313" key="3">
    <source>
        <dbReference type="Proteomes" id="UP000295726"/>
    </source>
</evidence>
<dbReference type="EMBL" id="SLZZ01000051">
    <property type="protein sequence ID" value="TCS72587.1"/>
    <property type="molecule type" value="Genomic_DNA"/>
</dbReference>
<keyword evidence="3" id="KW-1185">Reference proteome</keyword>
<dbReference type="InterPro" id="IPR036259">
    <property type="entry name" value="MFS_trans_sf"/>
</dbReference>
<feature type="transmembrane region" description="Helical" evidence="1">
    <location>
        <begin position="111"/>
        <end position="129"/>
    </location>
</feature>
<dbReference type="SUPFAM" id="SSF103473">
    <property type="entry name" value="MFS general substrate transporter"/>
    <property type="match status" value="1"/>
</dbReference>
<evidence type="ECO:0000313" key="2">
    <source>
        <dbReference type="EMBL" id="TCS72587.1"/>
    </source>
</evidence>
<keyword evidence="1" id="KW-0812">Transmembrane</keyword>
<keyword evidence="1" id="KW-0472">Membrane</keyword>
<sequence>MILYTLDRKEQKKYMKKISFTFLIASLFCMVFAAVYEDFSHQVYSGYMIFAFIIPLVGGALPFLMLALLGRRFPGRAAVNLYNSGIAALTVGSIMRGVLEIYGTTNGLTDVYWLAGGAFAAAGILLYIVEGERRTNVV</sequence>
<dbReference type="AlphaFoldDB" id="A0A4R3JYY4"/>
<protein>
    <submittedName>
        <fullName evidence="2">Uncharacterized protein</fullName>
    </submittedName>
</protein>
<name>A0A4R3JYY4_9FIRM</name>
<gene>
    <name evidence="2" type="ORF">EDD59_1516</name>
</gene>
<comment type="caution">
    <text evidence="2">The sequence shown here is derived from an EMBL/GenBank/DDBJ whole genome shotgun (WGS) entry which is preliminary data.</text>
</comment>
<organism evidence="2 3">
    <name type="scientific">Muricomes intestini</name>
    <dbReference type="NCBI Taxonomy" id="1796634"/>
    <lineage>
        <taxon>Bacteria</taxon>
        <taxon>Bacillati</taxon>
        <taxon>Bacillota</taxon>
        <taxon>Clostridia</taxon>
        <taxon>Lachnospirales</taxon>
        <taxon>Lachnospiraceae</taxon>
        <taxon>Muricomes</taxon>
    </lineage>
</organism>
<keyword evidence="1" id="KW-1133">Transmembrane helix</keyword>
<feature type="transmembrane region" description="Helical" evidence="1">
    <location>
        <begin position="81"/>
        <end position="99"/>
    </location>
</feature>
<reference evidence="2 3" key="1">
    <citation type="submission" date="2019-03" db="EMBL/GenBank/DDBJ databases">
        <title>Genomic Encyclopedia of Type Strains, Phase IV (KMG-IV): sequencing the most valuable type-strain genomes for metagenomic binning, comparative biology and taxonomic classification.</title>
        <authorList>
            <person name="Goeker M."/>
        </authorList>
    </citation>
    <scope>NUCLEOTIDE SEQUENCE [LARGE SCALE GENOMIC DNA]</scope>
    <source>
        <strain evidence="2 3">DSM 29489</strain>
    </source>
</reference>
<feature type="transmembrane region" description="Helical" evidence="1">
    <location>
        <begin position="18"/>
        <end position="36"/>
    </location>
</feature>
<proteinExistence type="predicted"/>
<accession>A0A4R3JYY4</accession>
<evidence type="ECO:0000256" key="1">
    <source>
        <dbReference type="SAM" id="Phobius"/>
    </source>
</evidence>
<feature type="transmembrane region" description="Helical" evidence="1">
    <location>
        <begin position="48"/>
        <end position="69"/>
    </location>
</feature>